<sequence length="39" mass="4433">MTTTSTTSSGHGRGGRPLGEDKGHRRLRRSCSQRCWIFR</sequence>
<organism evidence="2 4">
    <name type="scientific">Iris pallida</name>
    <name type="common">Sweet iris</name>
    <dbReference type="NCBI Taxonomy" id="29817"/>
    <lineage>
        <taxon>Eukaryota</taxon>
        <taxon>Viridiplantae</taxon>
        <taxon>Streptophyta</taxon>
        <taxon>Embryophyta</taxon>
        <taxon>Tracheophyta</taxon>
        <taxon>Spermatophyta</taxon>
        <taxon>Magnoliopsida</taxon>
        <taxon>Liliopsida</taxon>
        <taxon>Asparagales</taxon>
        <taxon>Iridaceae</taxon>
        <taxon>Iridoideae</taxon>
        <taxon>Irideae</taxon>
        <taxon>Iris</taxon>
    </lineage>
</organism>
<dbReference type="Proteomes" id="UP001140949">
    <property type="component" value="Unassembled WGS sequence"/>
</dbReference>
<reference evidence="2" key="2">
    <citation type="submission" date="2023-04" db="EMBL/GenBank/DDBJ databases">
        <authorList>
            <person name="Bruccoleri R.E."/>
            <person name="Oakeley E.J."/>
            <person name="Faust A.-M."/>
            <person name="Dessus-Babus S."/>
            <person name="Altorfer M."/>
            <person name="Burckhardt D."/>
            <person name="Oertli M."/>
            <person name="Naumann U."/>
            <person name="Petersen F."/>
            <person name="Wong J."/>
        </authorList>
    </citation>
    <scope>NUCLEOTIDE SEQUENCE</scope>
    <source>
        <strain evidence="2">GSM-AAB239-AS_SAM_17_03QT</strain>
        <tissue evidence="2">Leaf</tissue>
    </source>
</reference>
<feature type="region of interest" description="Disordered" evidence="1">
    <location>
        <begin position="1"/>
        <end position="27"/>
    </location>
</feature>
<protein>
    <submittedName>
        <fullName evidence="2">Uncharacterized protein</fullName>
    </submittedName>
</protein>
<gene>
    <name evidence="2" type="ORF">M6B38_187110</name>
    <name evidence="3" type="ORF">M6B38_289080</name>
</gene>
<name>A0AAX6EJW6_IRIPA</name>
<evidence type="ECO:0000256" key="1">
    <source>
        <dbReference type="SAM" id="MobiDB-lite"/>
    </source>
</evidence>
<keyword evidence="4" id="KW-1185">Reference proteome</keyword>
<evidence type="ECO:0000313" key="4">
    <source>
        <dbReference type="Proteomes" id="UP001140949"/>
    </source>
</evidence>
<accession>A0AAX6EJW6</accession>
<evidence type="ECO:0000313" key="2">
    <source>
        <dbReference type="EMBL" id="KAJ6804239.1"/>
    </source>
</evidence>
<dbReference type="AlphaFoldDB" id="A0AAX6EJW6"/>
<proteinExistence type="predicted"/>
<comment type="caution">
    <text evidence="2">The sequence shown here is derived from an EMBL/GenBank/DDBJ whole genome shotgun (WGS) entry which is preliminary data.</text>
</comment>
<dbReference type="EMBL" id="JANAVB010036017">
    <property type="protein sequence ID" value="KAJ6804239.1"/>
    <property type="molecule type" value="Genomic_DNA"/>
</dbReference>
<dbReference type="EMBL" id="JANAVB010006394">
    <property type="protein sequence ID" value="KAJ6845183.1"/>
    <property type="molecule type" value="Genomic_DNA"/>
</dbReference>
<reference evidence="2" key="1">
    <citation type="journal article" date="2023" name="GigaByte">
        <title>Genome assembly of the bearded iris, Iris pallida Lam.</title>
        <authorList>
            <person name="Bruccoleri R.E."/>
            <person name="Oakeley E.J."/>
            <person name="Faust A.M.E."/>
            <person name="Altorfer M."/>
            <person name="Dessus-Babus S."/>
            <person name="Burckhardt D."/>
            <person name="Oertli M."/>
            <person name="Naumann U."/>
            <person name="Petersen F."/>
            <person name="Wong J."/>
        </authorList>
    </citation>
    <scope>NUCLEOTIDE SEQUENCE</scope>
    <source>
        <strain evidence="2">GSM-AAB239-AS_SAM_17_03QT</strain>
    </source>
</reference>
<evidence type="ECO:0000313" key="3">
    <source>
        <dbReference type="EMBL" id="KAJ6845183.1"/>
    </source>
</evidence>